<accession>A0A699WLW8</accession>
<name>A0A699WLW8_TANCI</name>
<dbReference type="EMBL" id="BKCJ011721830">
    <property type="protein sequence ID" value="GFD48417.1"/>
    <property type="molecule type" value="Genomic_DNA"/>
</dbReference>
<feature type="non-terminal residue" evidence="2">
    <location>
        <position position="91"/>
    </location>
</feature>
<evidence type="ECO:0000256" key="1">
    <source>
        <dbReference type="SAM" id="MobiDB-lite"/>
    </source>
</evidence>
<organism evidence="2">
    <name type="scientific">Tanacetum cinerariifolium</name>
    <name type="common">Dalmatian daisy</name>
    <name type="synonym">Chrysanthemum cinerariifolium</name>
    <dbReference type="NCBI Taxonomy" id="118510"/>
    <lineage>
        <taxon>Eukaryota</taxon>
        <taxon>Viridiplantae</taxon>
        <taxon>Streptophyta</taxon>
        <taxon>Embryophyta</taxon>
        <taxon>Tracheophyta</taxon>
        <taxon>Spermatophyta</taxon>
        <taxon>Magnoliopsida</taxon>
        <taxon>eudicotyledons</taxon>
        <taxon>Gunneridae</taxon>
        <taxon>Pentapetalae</taxon>
        <taxon>asterids</taxon>
        <taxon>campanulids</taxon>
        <taxon>Asterales</taxon>
        <taxon>Asteraceae</taxon>
        <taxon>Asteroideae</taxon>
        <taxon>Anthemideae</taxon>
        <taxon>Anthemidinae</taxon>
        <taxon>Tanacetum</taxon>
    </lineage>
</organism>
<feature type="non-terminal residue" evidence="2">
    <location>
        <position position="1"/>
    </location>
</feature>
<feature type="region of interest" description="Disordered" evidence="1">
    <location>
        <begin position="27"/>
        <end position="91"/>
    </location>
</feature>
<gene>
    <name evidence="2" type="ORF">Tci_920386</name>
</gene>
<proteinExistence type="predicted"/>
<dbReference type="AlphaFoldDB" id="A0A699WLW8"/>
<protein>
    <submittedName>
        <fullName evidence="2">Uncharacterized protein</fullName>
    </submittedName>
</protein>
<sequence>PGEDGPPIMPEDPYAYVVAAFQALPEPDYVFGPEEPEQAPPSPVYIPYDPEEDPADYPTDHGDNDDEEEEHSASTDSIPPPPALRVTARIS</sequence>
<reference evidence="2" key="1">
    <citation type="journal article" date="2019" name="Sci. Rep.">
        <title>Draft genome of Tanacetum cinerariifolium, the natural source of mosquito coil.</title>
        <authorList>
            <person name="Yamashiro T."/>
            <person name="Shiraishi A."/>
            <person name="Satake H."/>
            <person name="Nakayama K."/>
        </authorList>
    </citation>
    <scope>NUCLEOTIDE SEQUENCE</scope>
</reference>
<comment type="caution">
    <text evidence="2">The sequence shown here is derived from an EMBL/GenBank/DDBJ whole genome shotgun (WGS) entry which is preliminary data.</text>
</comment>
<evidence type="ECO:0000313" key="2">
    <source>
        <dbReference type="EMBL" id="GFD48417.1"/>
    </source>
</evidence>